<organism evidence="1">
    <name type="scientific">marine sediment metagenome</name>
    <dbReference type="NCBI Taxonomy" id="412755"/>
    <lineage>
        <taxon>unclassified sequences</taxon>
        <taxon>metagenomes</taxon>
        <taxon>ecological metagenomes</taxon>
    </lineage>
</organism>
<reference evidence="1" key="1">
    <citation type="journal article" date="2015" name="Nature">
        <title>Complex archaea that bridge the gap between prokaryotes and eukaryotes.</title>
        <authorList>
            <person name="Spang A."/>
            <person name="Saw J.H."/>
            <person name="Jorgensen S.L."/>
            <person name="Zaremba-Niedzwiedzka K."/>
            <person name="Martijn J."/>
            <person name="Lind A.E."/>
            <person name="van Eijk R."/>
            <person name="Schleper C."/>
            <person name="Guy L."/>
            <person name="Ettema T.J."/>
        </authorList>
    </citation>
    <scope>NUCLEOTIDE SEQUENCE</scope>
</reference>
<sequence length="122" mass="13871">MSRGIDIVKKYFEDSGLTNIKRQHKKRGDAILIESTFTRSRIQDGAENFVGEILRITAERKTRILCQAIADTITNLLTQGFITVAPAAEIHYAKLNSERGIVEPETDRFKWIAFFEIKGQTV</sequence>
<dbReference type="EMBL" id="LAZR01020550">
    <property type="protein sequence ID" value="KKL88492.1"/>
    <property type="molecule type" value="Genomic_DNA"/>
</dbReference>
<name>A0A0F9IMN9_9ZZZZ</name>
<evidence type="ECO:0000313" key="1">
    <source>
        <dbReference type="EMBL" id="KKL88492.1"/>
    </source>
</evidence>
<protein>
    <recommendedName>
        <fullName evidence="2">Phage protein</fullName>
    </recommendedName>
</protein>
<evidence type="ECO:0008006" key="2">
    <source>
        <dbReference type="Google" id="ProtNLM"/>
    </source>
</evidence>
<accession>A0A0F9IMN9</accession>
<dbReference type="AlphaFoldDB" id="A0A0F9IMN9"/>
<comment type="caution">
    <text evidence="1">The sequence shown here is derived from an EMBL/GenBank/DDBJ whole genome shotgun (WGS) entry which is preliminary data.</text>
</comment>
<gene>
    <name evidence="1" type="ORF">LCGC14_1924170</name>
</gene>
<proteinExistence type="predicted"/>